<gene>
    <name evidence="2" type="ORF">J9260_07005</name>
</gene>
<keyword evidence="1" id="KW-0175">Coiled coil</keyword>
<evidence type="ECO:0000313" key="2">
    <source>
        <dbReference type="EMBL" id="QTR54831.1"/>
    </source>
</evidence>
<dbReference type="RefSeq" id="WP_210220305.1">
    <property type="nucleotide sequence ID" value="NZ_CP072793.1"/>
</dbReference>
<protein>
    <recommendedName>
        <fullName evidence="4">Coiled coil domain-containing protein</fullName>
    </recommendedName>
</protein>
<accession>A0A975II40</accession>
<reference evidence="2" key="1">
    <citation type="submission" date="2021-04" db="EMBL/GenBank/DDBJ databases">
        <title>Genomics, taxonomy and metabolism of representatives of sulfur bacteria of the genus Thiothrix: Thiothrix fructosivorans QT, Thiothrix unzii A1T and three new species, Thiothrix subterranea sp. nov., Thiothrix litoralis sp. nov. and 'Candidatus Thiothrix anitrata' sp. nov.</title>
        <authorList>
            <person name="Ravin N.V."/>
            <person name="Smolyakov D."/>
            <person name="Rudenko T.S."/>
            <person name="Mardanov A.V."/>
            <person name="Beletsky A.V."/>
            <person name="Markov N.D."/>
            <person name="Fomenkov A.I."/>
            <person name="Roberts R.J."/>
            <person name="Karnachuk O.V."/>
            <person name="Novikov A."/>
            <person name="Grabovich M.Y."/>
        </authorList>
    </citation>
    <scope>NUCLEOTIDE SEQUENCE</scope>
    <source>
        <strain evidence="2">A1</strain>
    </source>
</reference>
<keyword evidence="3" id="KW-1185">Reference proteome</keyword>
<evidence type="ECO:0000256" key="1">
    <source>
        <dbReference type="SAM" id="Coils"/>
    </source>
</evidence>
<evidence type="ECO:0008006" key="4">
    <source>
        <dbReference type="Google" id="ProtNLM"/>
    </source>
</evidence>
<proteinExistence type="predicted"/>
<sequence length="96" mass="10676">MNTKEDYKQKIEAELALAQAKLAEFQARAKVASADTRISYNEHVHDMGEKFDATKAKLKEFGEASDGAWENLKDGVENAWHSLSDSVKDATAKFKA</sequence>
<name>A0A975II40_9GAMM</name>
<dbReference type="EMBL" id="CP072793">
    <property type="protein sequence ID" value="QTR54831.1"/>
    <property type="molecule type" value="Genomic_DNA"/>
</dbReference>
<dbReference type="Proteomes" id="UP000672009">
    <property type="component" value="Chromosome"/>
</dbReference>
<dbReference type="KEGG" id="tun:J9260_07005"/>
<feature type="coiled-coil region" evidence="1">
    <location>
        <begin position="8"/>
        <end position="35"/>
    </location>
</feature>
<dbReference type="AlphaFoldDB" id="A0A975II40"/>
<evidence type="ECO:0000313" key="3">
    <source>
        <dbReference type="Proteomes" id="UP000672009"/>
    </source>
</evidence>
<organism evidence="2 3">
    <name type="scientific">Thiothrix unzii</name>
    <dbReference type="NCBI Taxonomy" id="111769"/>
    <lineage>
        <taxon>Bacteria</taxon>
        <taxon>Pseudomonadati</taxon>
        <taxon>Pseudomonadota</taxon>
        <taxon>Gammaproteobacteria</taxon>
        <taxon>Thiotrichales</taxon>
        <taxon>Thiotrichaceae</taxon>
        <taxon>Thiothrix</taxon>
    </lineage>
</organism>